<dbReference type="Proteomes" id="UP001548590">
    <property type="component" value="Unassembled WGS sequence"/>
</dbReference>
<evidence type="ECO:0000256" key="1">
    <source>
        <dbReference type="ARBA" id="ARBA00005384"/>
    </source>
</evidence>
<dbReference type="GO" id="GO:0008483">
    <property type="term" value="F:transaminase activity"/>
    <property type="evidence" value="ECO:0007669"/>
    <property type="project" value="UniProtKB-KW"/>
</dbReference>
<keyword evidence="4" id="KW-0238">DNA-binding</keyword>
<evidence type="ECO:0000259" key="6">
    <source>
        <dbReference type="PROSITE" id="PS50949"/>
    </source>
</evidence>
<evidence type="ECO:0000256" key="4">
    <source>
        <dbReference type="ARBA" id="ARBA00023125"/>
    </source>
</evidence>
<dbReference type="InterPro" id="IPR051446">
    <property type="entry name" value="HTH_trans_reg/aminotransferase"/>
</dbReference>
<dbReference type="SUPFAM" id="SSF53383">
    <property type="entry name" value="PLP-dependent transferases"/>
    <property type="match status" value="1"/>
</dbReference>
<evidence type="ECO:0000256" key="5">
    <source>
        <dbReference type="ARBA" id="ARBA00023163"/>
    </source>
</evidence>
<dbReference type="PANTHER" id="PTHR46577:SF1">
    <property type="entry name" value="HTH-TYPE TRANSCRIPTIONAL REGULATORY PROTEIN GABR"/>
    <property type="match status" value="1"/>
</dbReference>
<dbReference type="InterPro" id="IPR004839">
    <property type="entry name" value="Aminotransferase_I/II_large"/>
</dbReference>
<dbReference type="Gene3D" id="3.40.640.10">
    <property type="entry name" value="Type I PLP-dependent aspartate aminotransferase-like (Major domain)"/>
    <property type="match status" value="1"/>
</dbReference>
<dbReference type="CDD" id="cd00609">
    <property type="entry name" value="AAT_like"/>
    <property type="match status" value="1"/>
</dbReference>
<dbReference type="PANTHER" id="PTHR46577">
    <property type="entry name" value="HTH-TYPE TRANSCRIPTIONAL REGULATORY PROTEIN GABR"/>
    <property type="match status" value="1"/>
</dbReference>
<dbReference type="EMBL" id="JBEWLZ010000010">
    <property type="protein sequence ID" value="MET1491291.1"/>
    <property type="molecule type" value="Genomic_DNA"/>
</dbReference>
<dbReference type="CDD" id="cd07377">
    <property type="entry name" value="WHTH_GntR"/>
    <property type="match status" value="1"/>
</dbReference>
<dbReference type="SUPFAM" id="SSF46785">
    <property type="entry name" value="Winged helix' DNA-binding domain"/>
    <property type="match status" value="1"/>
</dbReference>
<keyword evidence="7" id="KW-0032">Aminotransferase</keyword>
<keyword evidence="5" id="KW-0804">Transcription</keyword>
<evidence type="ECO:0000256" key="3">
    <source>
        <dbReference type="ARBA" id="ARBA00023015"/>
    </source>
</evidence>
<dbReference type="PRINTS" id="PR00035">
    <property type="entry name" value="HTHGNTR"/>
</dbReference>
<keyword evidence="3" id="KW-0805">Transcription regulation</keyword>
<dbReference type="InterPro" id="IPR015424">
    <property type="entry name" value="PyrdxlP-dep_Trfase"/>
</dbReference>
<dbReference type="Pfam" id="PF00392">
    <property type="entry name" value="GntR"/>
    <property type="match status" value="1"/>
</dbReference>
<comment type="similarity">
    <text evidence="1">In the C-terminal section; belongs to the class-I pyridoxal-phosphate-dependent aminotransferase family.</text>
</comment>
<accession>A0ABV2CTR0</accession>
<protein>
    <submittedName>
        <fullName evidence="7">PLP-dependent aminotransferase family protein</fullName>
    </submittedName>
</protein>
<dbReference type="InterPro" id="IPR036390">
    <property type="entry name" value="WH_DNA-bd_sf"/>
</dbReference>
<evidence type="ECO:0000313" key="7">
    <source>
        <dbReference type="EMBL" id="MET1491291.1"/>
    </source>
</evidence>
<keyword evidence="7" id="KW-0808">Transferase</keyword>
<reference evidence="7 8" key="1">
    <citation type="submission" date="2024-07" db="EMBL/GenBank/DDBJ databases">
        <title>Uliginosibacterium paludis KCTC:42655.</title>
        <authorList>
            <person name="Kim M.K."/>
        </authorList>
    </citation>
    <scope>NUCLEOTIDE SEQUENCE [LARGE SCALE GENOMIC DNA]</scope>
    <source>
        <strain evidence="7 8">KCTC 42655</strain>
    </source>
</reference>
<dbReference type="Pfam" id="PF00155">
    <property type="entry name" value="Aminotran_1_2"/>
    <property type="match status" value="1"/>
</dbReference>
<proteinExistence type="inferred from homology"/>
<evidence type="ECO:0000256" key="2">
    <source>
        <dbReference type="ARBA" id="ARBA00022898"/>
    </source>
</evidence>
<dbReference type="InterPro" id="IPR015421">
    <property type="entry name" value="PyrdxlP-dep_Trfase_major"/>
</dbReference>
<name>A0ABV2CTR0_9RHOO</name>
<dbReference type="PROSITE" id="PS50949">
    <property type="entry name" value="HTH_GNTR"/>
    <property type="match status" value="1"/>
</dbReference>
<gene>
    <name evidence="7" type="ORF">ABVT11_15735</name>
</gene>
<dbReference type="InterPro" id="IPR000524">
    <property type="entry name" value="Tscrpt_reg_HTH_GntR"/>
</dbReference>
<organism evidence="7 8">
    <name type="scientific">Uliginosibacterium paludis</name>
    <dbReference type="NCBI Taxonomy" id="1615952"/>
    <lineage>
        <taxon>Bacteria</taxon>
        <taxon>Pseudomonadati</taxon>
        <taxon>Pseudomonadota</taxon>
        <taxon>Betaproteobacteria</taxon>
        <taxon>Rhodocyclales</taxon>
        <taxon>Zoogloeaceae</taxon>
        <taxon>Uliginosibacterium</taxon>
    </lineage>
</organism>
<sequence length="500" mass="55572">MDRQLICELVRKRLETQASGQLLHNQLYLALRQAILDEQLQGGDQLPSTRQLSQELGVGRNTVVRAYEQLLMEGYLEGRQGSGSYVSETLSGRETFSAQKRLIGTRREGLSRRGNQIASHATSSTIQRGAFIPGVPDTDLFPFATWKRLVMRHMSRDKGRLLDYSGSGYGPLKSAIAEYLGVSRLMSCQPQQILILNGSHQALDLCARMLCDSGDRAWIEEPGYWGARNVLRAAGLETVPIALDEGGMAPQPADWLHPPRLIYVSPSSQYPTGTVLSLERRLALLEGADSTGAWIIEDDYDNEQHYDNRTVASLFGLSRKQRVIYLGTFSKVMFPGLRLSYMVLPEDLANAFQIGNSELYRGGRLIEQAALAEFIAEGHFSAHIRRMRQVYRERRDVLQAAMTHHLGDAVSASGGHAGLQLLYHFREPVDDAMVATHALAQGLVVRPLSMYYQGREARRNGMNLGYGGVPVERIETAVPLLARVVEERLRAARGLASRPA</sequence>
<keyword evidence="8" id="KW-1185">Reference proteome</keyword>
<feature type="domain" description="HTH gntR-type" evidence="6">
    <location>
        <begin position="21"/>
        <end position="89"/>
    </location>
</feature>
<dbReference type="Gene3D" id="1.10.10.10">
    <property type="entry name" value="Winged helix-like DNA-binding domain superfamily/Winged helix DNA-binding domain"/>
    <property type="match status" value="1"/>
</dbReference>
<comment type="caution">
    <text evidence="7">The sequence shown here is derived from an EMBL/GenBank/DDBJ whole genome shotgun (WGS) entry which is preliminary data.</text>
</comment>
<dbReference type="InterPro" id="IPR036388">
    <property type="entry name" value="WH-like_DNA-bd_sf"/>
</dbReference>
<keyword evidence="2" id="KW-0663">Pyridoxal phosphate</keyword>
<dbReference type="RefSeq" id="WP_345930332.1">
    <property type="nucleotide sequence ID" value="NZ_JBDIVF010000016.1"/>
</dbReference>
<evidence type="ECO:0000313" key="8">
    <source>
        <dbReference type="Proteomes" id="UP001548590"/>
    </source>
</evidence>
<dbReference type="SMART" id="SM00345">
    <property type="entry name" value="HTH_GNTR"/>
    <property type="match status" value="1"/>
</dbReference>